<proteinExistence type="predicted"/>
<comment type="caution">
    <text evidence="2">The sequence shown here is derived from an EMBL/GenBank/DDBJ whole genome shotgun (WGS) entry which is preliminary data.</text>
</comment>
<dbReference type="AlphaFoldDB" id="A0AAD7IKZ9"/>
<protein>
    <submittedName>
        <fullName evidence="2">Uncharacterized protein</fullName>
    </submittedName>
</protein>
<gene>
    <name evidence="2" type="ORF">DFH07DRAFT_943159</name>
</gene>
<name>A0AAD7IKZ9_9AGAR</name>
<evidence type="ECO:0000313" key="2">
    <source>
        <dbReference type="EMBL" id="KAJ7743712.1"/>
    </source>
</evidence>
<dbReference type="Proteomes" id="UP001215280">
    <property type="component" value="Unassembled WGS sequence"/>
</dbReference>
<dbReference type="EMBL" id="JARJLG010000111">
    <property type="protein sequence ID" value="KAJ7743712.1"/>
    <property type="molecule type" value="Genomic_DNA"/>
</dbReference>
<keyword evidence="3" id="KW-1185">Reference proteome</keyword>
<accession>A0AAD7IKZ9</accession>
<sequence length="703" mass="72553">MPIPPPTPAPRARRSNRYRWKKKNAPSASIHSLLSLSLSCPCPELAIGLYSPTPLLSLPRRIASRALANACTCAGGDGAPSLRVGVPTLGSRRALPSLLVGVVAAAVAVDGDGEAAGVCGVYGAVWMRGRCGVWLWLAAGTDCVDADVAREVDVGRIEPSDGDWRADKVDASDTVESKAEAAAPILSAPTNPDFTFPDPELRLEIEAEVDVVLRDNKGEGAEDEDTESAEAEADDREGVRAGAVVFAADEEAAGEVGVAVEAAGLELALASATAAEGVDVLVDADEDALGLFLNDVASCRGLPSPVLVPGPFTRDEIVLREGAGDEVDEGGALGFRERGVEGGAGDGGDAFVDVEEEETEAEGDFDVLVLVLVRVTVEVEADDDEAEGDFGVPVLVDVDVVLVLVDGIALVEVEADNDEAAEGDFGVLVDVVRVRVPVPVDVEVAVEVDVVRERGEVGVLGAAADVDADSFPAAADVDVDVDVEVDKEVEVDTDARDRGAVAAVALAARLRCSRMSCCVAAAEAENERDIVDVDGDGVILTVFMDVGIDVDVDVGVDADDDGASGVEGLRGRVPLVCVCVEPLLRLLCGCVETADAGLVPAPRLCGRDVDPGSAGVPGLGFGFGNLRLVVVAEVLAPGFCTCAAAGTGSFRGARLDVRAAGMTVARGRRLERGGGSGAVAITRDPPFPKLILDYLVNYSLSFF</sequence>
<feature type="compositionally biased region" description="Acidic residues" evidence="1">
    <location>
        <begin position="221"/>
        <end position="235"/>
    </location>
</feature>
<evidence type="ECO:0000313" key="3">
    <source>
        <dbReference type="Proteomes" id="UP001215280"/>
    </source>
</evidence>
<reference evidence="2" key="1">
    <citation type="submission" date="2023-03" db="EMBL/GenBank/DDBJ databases">
        <title>Massive genome expansion in bonnet fungi (Mycena s.s.) driven by repeated elements and novel gene families across ecological guilds.</title>
        <authorList>
            <consortium name="Lawrence Berkeley National Laboratory"/>
            <person name="Harder C.B."/>
            <person name="Miyauchi S."/>
            <person name="Viragh M."/>
            <person name="Kuo A."/>
            <person name="Thoen E."/>
            <person name="Andreopoulos B."/>
            <person name="Lu D."/>
            <person name="Skrede I."/>
            <person name="Drula E."/>
            <person name="Henrissat B."/>
            <person name="Morin E."/>
            <person name="Kohler A."/>
            <person name="Barry K."/>
            <person name="LaButti K."/>
            <person name="Morin E."/>
            <person name="Salamov A."/>
            <person name="Lipzen A."/>
            <person name="Mereny Z."/>
            <person name="Hegedus B."/>
            <person name="Baldrian P."/>
            <person name="Stursova M."/>
            <person name="Weitz H."/>
            <person name="Taylor A."/>
            <person name="Grigoriev I.V."/>
            <person name="Nagy L.G."/>
            <person name="Martin F."/>
            <person name="Kauserud H."/>
        </authorList>
    </citation>
    <scope>NUCLEOTIDE SEQUENCE</scope>
    <source>
        <strain evidence="2">CBHHK188m</strain>
    </source>
</reference>
<feature type="region of interest" description="Disordered" evidence="1">
    <location>
        <begin position="215"/>
        <end position="236"/>
    </location>
</feature>
<organism evidence="2 3">
    <name type="scientific">Mycena maculata</name>
    <dbReference type="NCBI Taxonomy" id="230809"/>
    <lineage>
        <taxon>Eukaryota</taxon>
        <taxon>Fungi</taxon>
        <taxon>Dikarya</taxon>
        <taxon>Basidiomycota</taxon>
        <taxon>Agaricomycotina</taxon>
        <taxon>Agaricomycetes</taxon>
        <taxon>Agaricomycetidae</taxon>
        <taxon>Agaricales</taxon>
        <taxon>Marasmiineae</taxon>
        <taxon>Mycenaceae</taxon>
        <taxon>Mycena</taxon>
    </lineage>
</organism>
<evidence type="ECO:0000256" key="1">
    <source>
        <dbReference type="SAM" id="MobiDB-lite"/>
    </source>
</evidence>